<feature type="non-terminal residue" evidence="1">
    <location>
        <position position="90"/>
    </location>
</feature>
<sequence>IYVYLIDTFHKIYSHRVHTCISYKSLVYHELVCVYLNDPCDEIYNYTIHTCISYQSLLYHELIYVYLTSPKTSFVPHVPDSYFGPALKNC</sequence>
<gene>
    <name evidence="1" type="ORF">CALMAC_LOCUS720</name>
</gene>
<accession>A0A653BH21</accession>
<protein>
    <submittedName>
        <fullName evidence="1">Uncharacterized protein</fullName>
    </submittedName>
</protein>
<proteinExistence type="predicted"/>
<dbReference type="EMBL" id="CAACVG010000836">
    <property type="protein sequence ID" value="VEN34574.1"/>
    <property type="molecule type" value="Genomic_DNA"/>
</dbReference>
<organism evidence="1 2">
    <name type="scientific">Callosobruchus maculatus</name>
    <name type="common">Southern cowpea weevil</name>
    <name type="synonym">Pulse bruchid</name>
    <dbReference type="NCBI Taxonomy" id="64391"/>
    <lineage>
        <taxon>Eukaryota</taxon>
        <taxon>Metazoa</taxon>
        <taxon>Ecdysozoa</taxon>
        <taxon>Arthropoda</taxon>
        <taxon>Hexapoda</taxon>
        <taxon>Insecta</taxon>
        <taxon>Pterygota</taxon>
        <taxon>Neoptera</taxon>
        <taxon>Endopterygota</taxon>
        <taxon>Coleoptera</taxon>
        <taxon>Polyphaga</taxon>
        <taxon>Cucujiformia</taxon>
        <taxon>Chrysomeloidea</taxon>
        <taxon>Chrysomelidae</taxon>
        <taxon>Bruchinae</taxon>
        <taxon>Bruchini</taxon>
        <taxon>Callosobruchus</taxon>
    </lineage>
</organism>
<evidence type="ECO:0000313" key="1">
    <source>
        <dbReference type="EMBL" id="VEN34574.1"/>
    </source>
</evidence>
<dbReference type="AlphaFoldDB" id="A0A653BH21"/>
<dbReference type="OrthoDB" id="7650713at2759"/>
<evidence type="ECO:0000313" key="2">
    <source>
        <dbReference type="Proteomes" id="UP000410492"/>
    </source>
</evidence>
<name>A0A653BH21_CALMS</name>
<reference evidence="1 2" key="1">
    <citation type="submission" date="2019-01" db="EMBL/GenBank/DDBJ databases">
        <authorList>
            <person name="Sayadi A."/>
        </authorList>
    </citation>
    <scope>NUCLEOTIDE SEQUENCE [LARGE SCALE GENOMIC DNA]</scope>
</reference>
<keyword evidence="2" id="KW-1185">Reference proteome</keyword>
<dbReference type="Proteomes" id="UP000410492">
    <property type="component" value="Unassembled WGS sequence"/>
</dbReference>
<feature type="non-terminal residue" evidence="1">
    <location>
        <position position="1"/>
    </location>
</feature>